<proteinExistence type="predicted"/>
<dbReference type="Pfam" id="PF11749">
    <property type="entry name" value="DUF3305"/>
    <property type="match status" value="1"/>
</dbReference>
<keyword evidence="2" id="KW-1185">Reference proteome</keyword>
<dbReference type="RefSeq" id="WP_367959111.1">
    <property type="nucleotide sequence ID" value="NZ_JBAKFH010000001.1"/>
</dbReference>
<sequence length="164" mass="18937">MTGTGVTPPEQTDWPLTVVIRRTMRESKGWRVPAWSLAAIEPAQGRSGMEASRHEDGARDFAWHGLTLRLRRSDAETYWFNLTSQQPSLFVICREDPQYGLMPAMVTLDQDETARQQESEAEIFSTSLPEWLAVEVERFVLAHYRPSPRKGKRRRKPQEQSHDQ</sequence>
<evidence type="ECO:0000313" key="2">
    <source>
        <dbReference type="Proteomes" id="UP001556709"/>
    </source>
</evidence>
<dbReference type="EMBL" id="JBAKFM010000003">
    <property type="protein sequence ID" value="MEX0469561.1"/>
    <property type="molecule type" value="Genomic_DNA"/>
</dbReference>
<dbReference type="InterPro" id="IPR021736">
    <property type="entry name" value="DUF3305"/>
</dbReference>
<accession>A0ABV3TFF6</accession>
<organism evidence="1 2">
    <name type="scientific">Spiribacter pallidus</name>
    <dbReference type="NCBI Taxonomy" id="1987936"/>
    <lineage>
        <taxon>Bacteria</taxon>
        <taxon>Pseudomonadati</taxon>
        <taxon>Pseudomonadota</taxon>
        <taxon>Gammaproteobacteria</taxon>
        <taxon>Chromatiales</taxon>
        <taxon>Ectothiorhodospiraceae</taxon>
        <taxon>Spiribacter</taxon>
    </lineage>
</organism>
<evidence type="ECO:0000313" key="1">
    <source>
        <dbReference type="EMBL" id="MEX0469561.1"/>
    </source>
</evidence>
<dbReference type="Proteomes" id="UP001556709">
    <property type="component" value="Unassembled WGS sequence"/>
</dbReference>
<reference evidence="1 2" key="1">
    <citation type="submission" date="2024-02" db="EMBL/GenBank/DDBJ databases">
        <title>New especies of Spiribacter isolated from saline water.</title>
        <authorList>
            <person name="Leon M.J."/>
            <person name="De La Haba R."/>
            <person name="Sanchez-Porro C."/>
            <person name="Ventosa A."/>
        </authorList>
    </citation>
    <scope>NUCLEOTIDE SEQUENCE [LARGE SCALE GENOMIC DNA]</scope>
    <source>
        <strain evidence="2">ag22IC6-390</strain>
    </source>
</reference>
<protein>
    <submittedName>
        <fullName evidence="1">DUF3305 domain-containing protein</fullName>
    </submittedName>
</protein>
<comment type="caution">
    <text evidence="1">The sequence shown here is derived from an EMBL/GenBank/DDBJ whole genome shotgun (WGS) entry which is preliminary data.</text>
</comment>
<gene>
    <name evidence="1" type="ORF">V6X73_07465</name>
</gene>
<name>A0ABV3TFF6_9GAMM</name>